<evidence type="ECO:0000313" key="2">
    <source>
        <dbReference type="EMBL" id="GER39325.1"/>
    </source>
</evidence>
<organism evidence="2 3">
    <name type="scientific">Striga asiatica</name>
    <name type="common">Asiatic witchweed</name>
    <name type="synonym">Buchnera asiatica</name>
    <dbReference type="NCBI Taxonomy" id="4170"/>
    <lineage>
        <taxon>Eukaryota</taxon>
        <taxon>Viridiplantae</taxon>
        <taxon>Streptophyta</taxon>
        <taxon>Embryophyta</taxon>
        <taxon>Tracheophyta</taxon>
        <taxon>Spermatophyta</taxon>
        <taxon>Magnoliopsida</taxon>
        <taxon>eudicotyledons</taxon>
        <taxon>Gunneridae</taxon>
        <taxon>Pentapetalae</taxon>
        <taxon>asterids</taxon>
        <taxon>lamiids</taxon>
        <taxon>Lamiales</taxon>
        <taxon>Orobanchaceae</taxon>
        <taxon>Buchnereae</taxon>
        <taxon>Striga</taxon>
    </lineage>
</organism>
<gene>
    <name evidence="2" type="ORF">STAS_15934</name>
</gene>
<dbReference type="AlphaFoldDB" id="A0A5A7Q2E2"/>
<proteinExistence type="predicted"/>
<comment type="caution">
    <text evidence="2">The sequence shown here is derived from an EMBL/GenBank/DDBJ whole genome shotgun (WGS) entry which is preliminary data.</text>
</comment>
<reference evidence="3" key="1">
    <citation type="journal article" date="2019" name="Curr. Biol.">
        <title>Genome Sequence of Striga asiatica Provides Insight into the Evolution of Plant Parasitism.</title>
        <authorList>
            <person name="Yoshida S."/>
            <person name="Kim S."/>
            <person name="Wafula E.K."/>
            <person name="Tanskanen J."/>
            <person name="Kim Y.M."/>
            <person name="Honaas L."/>
            <person name="Yang Z."/>
            <person name="Spallek T."/>
            <person name="Conn C.E."/>
            <person name="Ichihashi Y."/>
            <person name="Cheong K."/>
            <person name="Cui S."/>
            <person name="Der J.P."/>
            <person name="Gundlach H."/>
            <person name="Jiao Y."/>
            <person name="Hori C."/>
            <person name="Ishida J.K."/>
            <person name="Kasahara H."/>
            <person name="Kiba T."/>
            <person name="Kim M.S."/>
            <person name="Koo N."/>
            <person name="Laohavisit A."/>
            <person name="Lee Y.H."/>
            <person name="Lumba S."/>
            <person name="McCourt P."/>
            <person name="Mortimer J.C."/>
            <person name="Mutuku J.M."/>
            <person name="Nomura T."/>
            <person name="Sasaki-Sekimoto Y."/>
            <person name="Seto Y."/>
            <person name="Wang Y."/>
            <person name="Wakatake T."/>
            <person name="Sakakibara H."/>
            <person name="Demura T."/>
            <person name="Yamaguchi S."/>
            <person name="Yoneyama K."/>
            <person name="Manabe R.I."/>
            <person name="Nelson D.C."/>
            <person name="Schulman A.H."/>
            <person name="Timko M.P."/>
            <person name="dePamphilis C.W."/>
            <person name="Choi D."/>
            <person name="Shirasu K."/>
        </authorList>
    </citation>
    <scope>NUCLEOTIDE SEQUENCE [LARGE SCALE GENOMIC DNA]</scope>
    <source>
        <strain evidence="3">cv. UVA1</strain>
    </source>
</reference>
<protein>
    <submittedName>
        <fullName evidence="2">Photosystem II subunit QA</fullName>
    </submittedName>
</protein>
<evidence type="ECO:0000256" key="1">
    <source>
        <dbReference type="SAM" id="MobiDB-lite"/>
    </source>
</evidence>
<dbReference type="Proteomes" id="UP000325081">
    <property type="component" value="Unassembled WGS sequence"/>
</dbReference>
<evidence type="ECO:0000313" key="3">
    <source>
        <dbReference type="Proteomes" id="UP000325081"/>
    </source>
</evidence>
<feature type="region of interest" description="Disordered" evidence="1">
    <location>
        <begin position="1"/>
        <end position="87"/>
    </location>
</feature>
<sequence length="261" mass="28643">MESIFKAALATPKHTENSAQPSQPAETIADLANPAADLPSSSAQDKHPPSQSTSQDPKIKRRKLTKGNDSNAKKTKQSSKKDTGSKPVLEQLEPFVGNSDASSAATYLLSIFPKEETSCWKDSQTRASVTLHNLVKRIAEARSAGETSFLSSDFGTRFLEHYRIELLKYFEHTTAFLGKLGPACVQYFQVGVERALARAREQGFTGSVDEAALLTDFPEPIGWNDDESQPADAPWWTPVLEVARKKADLASDEEDEKGDQE</sequence>
<accession>A0A5A7Q2E2</accession>
<keyword evidence="3" id="KW-1185">Reference proteome</keyword>
<name>A0A5A7Q2E2_STRAF</name>
<dbReference type="OrthoDB" id="927671at2759"/>
<dbReference type="EMBL" id="BKCP01005627">
    <property type="protein sequence ID" value="GER39325.1"/>
    <property type="molecule type" value="Genomic_DNA"/>
</dbReference>
<feature type="compositionally biased region" description="Polar residues" evidence="1">
    <location>
        <begin position="39"/>
        <end position="56"/>
    </location>
</feature>